<evidence type="ECO:0000313" key="1">
    <source>
        <dbReference type="EMBL" id="GAB1314691.1"/>
    </source>
</evidence>
<sequence>MLLGKQINMWGINDKTIFNIGEFGTCVNLAIEAMDKAPKIRDWIDEFRVVKTDSVKAILSSILVLDILSLKGLRTQVRGIDSARTDILTGWTGGLIGGRVNDGRRRTPSKGSSAPFSGLFTPDEIESQMTGHNMNAISFAFFRQLSVTTKVPWARLVLSTGDTRGVGLDAGFGPSQPAHDYWLLCWRRPTRAFGAAGGGGFWRAHQR</sequence>
<keyword evidence="2" id="KW-1185">Reference proteome</keyword>
<dbReference type="RefSeq" id="XP_070916422.1">
    <property type="nucleotide sequence ID" value="XM_071060321.1"/>
</dbReference>
<gene>
    <name evidence="1" type="ORF">MFIFM68171_04901</name>
</gene>
<reference evidence="1 2" key="1">
    <citation type="submission" date="2024-09" db="EMBL/GenBank/DDBJ databases">
        <title>Itraconazole resistance in Madurella fahalii resulting from another homologue of gene encoding cytochrome P450 14-alpha sterol demethylase (CYP51).</title>
        <authorList>
            <person name="Yoshioka I."/>
            <person name="Fahal A.H."/>
            <person name="Kaneko S."/>
            <person name="Yaguchi T."/>
        </authorList>
    </citation>
    <scope>NUCLEOTIDE SEQUENCE [LARGE SCALE GENOMIC DNA]</scope>
    <source>
        <strain evidence="1 2">IFM 68171</strain>
    </source>
</reference>
<proteinExistence type="predicted"/>
<accession>A0ABQ0GAD1</accession>
<dbReference type="GeneID" id="98175644"/>
<dbReference type="EMBL" id="BAAFSV010000002">
    <property type="protein sequence ID" value="GAB1314691.1"/>
    <property type="molecule type" value="Genomic_DNA"/>
</dbReference>
<name>A0ABQ0GAD1_9PEZI</name>
<evidence type="ECO:0000313" key="2">
    <source>
        <dbReference type="Proteomes" id="UP001628179"/>
    </source>
</evidence>
<organism evidence="1 2">
    <name type="scientific">Madurella fahalii</name>
    <dbReference type="NCBI Taxonomy" id="1157608"/>
    <lineage>
        <taxon>Eukaryota</taxon>
        <taxon>Fungi</taxon>
        <taxon>Dikarya</taxon>
        <taxon>Ascomycota</taxon>
        <taxon>Pezizomycotina</taxon>
        <taxon>Sordariomycetes</taxon>
        <taxon>Sordariomycetidae</taxon>
        <taxon>Sordariales</taxon>
        <taxon>Sordariales incertae sedis</taxon>
        <taxon>Madurella</taxon>
    </lineage>
</organism>
<comment type="caution">
    <text evidence="1">The sequence shown here is derived from an EMBL/GenBank/DDBJ whole genome shotgun (WGS) entry which is preliminary data.</text>
</comment>
<protein>
    <submittedName>
        <fullName evidence="1">Uncharacterized protein</fullName>
    </submittedName>
</protein>
<dbReference type="Proteomes" id="UP001628179">
    <property type="component" value="Unassembled WGS sequence"/>
</dbReference>